<evidence type="ECO:0000256" key="4">
    <source>
        <dbReference type="ARBA" id="ARBA00022691"/>
    </source>
</evidence>
<dbReference type="InterPro" id="IPR050161">
    <property type="entry name" value="Siro_Cobalamin_biosynth"/>
</dbReference>
<dbReference type="CDD" id="cd06578">
    <property type="entry name" value="HemD"/>
    <property type="match status" value="1"/>
</dbReference>
<dbReference type="PANTHER" id="PTHR45790">
    <property type="entry name" value="SIROHEME SYNTHASE-RELATED"/>
    <property type="match status" value="1"/>
</dbReference>
<evidence type="ECO:0000313" key="9">
    <source>
        <dbReference type="EMBL" id="MFM9413206.1"/>
    </source>
</evidence>
<protein>
    <recommendedName>
        <fullName evidence="1">uroporphyrinogen-III C-methyltransferase</fullName>
        <ecNumber evidence="1">2.1.1.107</ecNumber>
    </recommendedName>
</protein>
<feature type="domain" description="Tetrapyrrole methylase" evidence="7">
    <location>
        <begin position="6"/>
        <end position="217"/>
    </location>
</feature>
<feature type="domain" description="Tetrapyrrole biosynthesis uroporphyrinogen III synthase" evidence="8">
    <location>
        <begin position="268"/>
        <end position="495"/>
    </location>
</feature>
<keyword evidence="4" id="KW-0949">S-adenosyl-L-methionine</keyword>
<evidence type="ECO:0000256" key="5">
    <source>
        <dbReference type="ARBA" id="ARBA00023244"/>
    </source>
</evidence>
<gene>
    <name evidence="9" type="primary">cobA</name>
    <name evidence="9" type="ORF">ACKQTC_02330</name>
</gene>
<evidence type="ECO:0000256" key="3">
    <source>
        <dbReference type="ARBA" id="ARBA00022679"/>
    </source>
</evidence>
<keyword evidence="10" id="KW-1185">Reference proteome</keyword>
<proteinExistence type="inferred from homology"/>
<reference evidence="9 10" key="1">
    <citation type="journal article" date="2016" name="Int. J. Syst. Evol. Microbiol.">
        <title>Peptococcus simiae sp. nov., isolated from rhesus macaque faeces and emended description of the genus Peptococcus.</title>
        <authorList>
            <person name="Shkoporov A.N."/>
            <person name="Efimov B.A."/>
            <person name="Kondova I."/>
            <person name="Ouwerling B."/>
            <person name="Chaplin A.V."/>
            <person name="Shcherbakova V.A."/>
            <person name="Langermans J.A.M."/>
        </authorList>
    </citation>
    <scope>NUCLEOTIDE SEQUENCE [LARGE SCALE GENOMIC DNA]</scope>
    <source>
        <strain evidence="9 10">M108</strain>
    </source>
</reference>
<evidence type="ECO:0000256" key="6">
    <source>
        <dbReference type="RuleBase" id="RU003960"/>
    </source>
</evidence>
<dbReference type="Gene3D" id="3.40.1010.10">
    <property type="entry name" value="Cobalt-precorrin-4 Transmethylase, Domain 1"/>
    <property type="match status" value="1"/>
</dbReference>
<evidence type="ECO:0000313" key="10">
    <source>
        <dbReference type="Proteomes" id="UP001631949"/>
    </source>
</evidence>
<keyword evidence="2 6" id="KW-0489">Methyltransferase</keyword>
<dbReference type="CDD" id="cd11642">
    <property type="entry name" value="SUMT"/>
    <property type="match status" value="1"/>
</dbReference>
<dbReference type="GO" id="GO:0032259">
    <property type="term" value="P:methylation"/>
    <property type="evidence" value="ECO:0007669"/>
    <property type="project" value="UniProtKB-KW"/>
</dbReference>
<comment type="similarity">
    <text evidence="6">Belongs to the precorrin methyltransferase family.</text>
</comment>
<dbReference type="InterPro" id="IPR003043">
    <property type="entry name" value="Uropor_MeTrfase_CS"/>
</dbReference>
<dbReference type="InterPro" id="IPR035996">
    <property type="entry name" value="4pyrrol_Methylase_sf"/>
</dbReference>
<dbReference type="GO" id="GO:0004851">
    <property type="term" value="F:uroporphyrin-III C-methyltransferase activity"/>
    <property type="evidence" value="ECO:0007669"/>
    <property type="project" value="UniProtKB-EC"/>
</dbReference>
<dbReference type="PROSITE" id="PS00839">
    <property type="entry name" value="SUMT_1"/>
    <property type="match status" value="1"/>
</dbReference>
<dbReference type="EC" id="2.1.1.107" evidence="1"/>
<comment type="caution">
    <text evidence="9">The sequence shown here is derived from an EMBL/GenBank/DDBJ whole genome shotgun (WGS) entry which is preliminary data.</text>
</comment>
<dbReference type="Proteomes" id="UP001631949">
    <property type="component" value="Unassembled WGS sequence"/>
</dbReference>
<evidence type="ECO:0000259" key="7">
    <source>
        <dbReference type="Pfam" id="PF00590"/>
    </source>
</evidence>
<dbReference type="EMBL" id="JBJUVG010000002">
    <property type="protein sequence ID" value="MFM9413206.1"/>
    <property type="molecule type" value="Genomic_DNA"/>
</dbReference>
<dbReference type="NCBIfam" id="TIGR01469">
    <property type="entry name" value="cobA_cysG_Cterm"/>
    <property type="match status" value="1"/>
</dbReference>
<dbReference type="InterPro" id="IPR000878">
    <property type="entry name" value="4pyrrol_Mease"/>
</dbReference>
<keyword evidence="3 6" id="KW-0808">Transferase</keyword>
<organism evidence="9 10">
    <name type="scientific">Peptococcus simiae</name>
    <dbReference type="NCBI Taxonomy" id="1643805"/>
    <lineage>
        <taxon>Bacteria</taxon>
        <taxon>Bacillati</taxon>
        <taxon>Bacillota</taxon>
        <taxon>Clostridia</taxon>
        <taxon>Eubacteriales</taxon>
        <taxon>Peptococcaceae</taxon>
        <taxon>Peptococcus</taxon>
    </lineage>
</organism>
<dbReference type="SUPFAM" id="SSF69618">
    <property type="entry name" value="HemD-like"/>
    <property type="match status" value="1"/>
</dbReference>
<evidence type="ECO:0000259" key="8">
    <source>
        <dbReference type="Pfam" id="PF02602"/>
    </source>
</evidence>
<dbReference type="RefSeq" id="WP_408976822.1">
    <property type="nucleotide sequence ID" value="NZ_JBJUVG010000002.1"/>
</dbReference>
<accession>A0ABW9GYX2</accession>
<dbReference type="NCBIfam" id="NF004790">
    <property type="entry name" value="PRK06136.1"/>
    <property type="match status" value="1"/>
</dbReference>
<sequence>MNKGIVYLVGAGPGDVGLLTLKGLKAIQEADVIVYDRLANPRLLSFAKPGCEMIYCGKTPDHHTLKQEEINALLVDLAGKHKVVTRLKGGDPFVFGRGGEEGEALHEAGYPFEVVPGITSAIAVPAYAGIPVTHRHLTSTFTVITGHEDPTKDDSQINWQRLGEDPGTLIFLMGVGRLQGIVQQLMRYGKAPETPVALTRWGTRPEQATVTGSLDTIVDIVEKAGFTSPAIIIIGEVVKMRDTLAWFEQKPLFGQRILVTRAREQASALSEQIEALGGEAVEAPMIHVQKPKDEAPLLAAIEDLARYQWVIFTSTNGVRYFFENLLACGKDVRALANAKLCAIGTKTAQALLDKGLRVEVVPEVFRAEAIAEALQGRIASGDEVLIPRSSLGRQVLIDELEKMGATVHDVVTYETVEADLPEGGLTSLLEDRCISAVTFTSSSTVHNFMKLLGNRLDLLESLKLVSIGPITTSTLAKYDLKPDVEAEVYTIDGVVNALKTL</sequence>
<dbReference type="PANTHER" id="PTHR45790:SF3">
    <property type="entry name" value="S-ADENOSYL-L-METHIONINE-DEPENDENT UROPORPHYRINOGEN III METHYLTRANSFERASE, CHLOROPLASTIC"/>
    <property type="match status" value="1"/>
</dbReference>
<evidence type="ECO:0000256" key="1">
    <source>
        <dbReference type="ARBA" id="ARBA00012162"/>
    </source>
</evidence>
<dbReference type="InterPro" id="IPR036108">
    <property type="entry name" value="4pyrrol_syn_uPrphyn_synt_sf"/>
</dbReference>
<evidence type="ECO:0000256" key="2">
    <source>
        <dbReference type="ARBA" id="ARBA00022603"/>
    </source>
</evidence>
<dbReference type="InterPro" id="IPR003754">
    <property type="entry name" value="4pyrrol_synth_uPrphyn_synth"/>
</dbReference>
<dbReference type="PROSITE" id="PS00840">
    <property type="entry name" value="SUMT_2"/>
    <property type="match status" value="1"/>
</dbReference>
<dbReference type="Gene3D" id="3.30.950.10">
    <property type="entry name" value="Methyltransferase, Cobalt-precorrin-4 Transmethylase, Domain 2"/>
    <property type="match status" value="1"/>
</dbReference>
<dbReference type="SUPFAM" id="SSF53790">
    <property type="entry name" value="Tetrapyrrole methylase"/>
    <property type="match status" value="1"/>
</dbReference>
<dbReference type="InterPro" id="IPR014777">
    <property type="entry name" value="4pyrrole_Mease_sub1"/>
</dbReference>
<dbReference type="InterPro" id="IPR014776">
    <property type="entry name" value="4pyrrole_Mease_sub2"/>
</dbReference>
<name>A0ABW9GYX2_9FIRM</name>
<dbReference type="Gene3D" id="3.40.50.10090">
    <property type="match status" value="2"/>
</dbReference>
<dbReference type="Pfam" id="PF02602">
    <property type="entry name" value="HEM4"/>
    <property type="match status" value="1"/>
</dbReference>
<dbReference type="InterPro" id="IPR006366">
    <property type="entry name" value="CobA/CysG_C"/>
</dbReference>
<dbReference type="Pfam" id="PF00590">
    <property type="entry name" value="TP_methylase"/>
    <property type="match status" value="1"/>
</dbReference>
<keyword evidence="5" id="KW-0627">Porphyrin biosynthesis</keyword>